<feature type="active site" evidence="2">
    <location>
        <position position="187"/>
    </location>
</feature>
<name>A0A9D2GUV2_9BACT</name>
<keyword evidence="1" id="KW-0547">Nucleotide-binding</keyword>
<comment type="caution">
    <text evidence="5">The sequence shown here is derived from an EMBL/GenBank/DDBJ whole genome shotgun (WGS) entry which is preliminary data.</text>
</comment>
<dbReference type="Proteomes" id="UP000824176">
    <property type="component" value="Unassembled WGS sequence"/>
</dbReference>
<dbReference type="SUPFAM" id="SSF140931">
    <property type="entry name" value="Fic-like"/>
    <property type="match status" value="1"/>
</dbReference>
<accession>A0A9D2GUV2</accession>
<feature type="binding site" evidence="1">
    <location>
        <position position="58"/>
    </location>
    <ligand>
        <name>ATP</name>
        <dbReference type="ChEBI" id="CHEBI:30616"/>
    </ligand>
</feature>
<dbReference type="InterPro" id="IPR040198">
    <property type="entry name" value="Fido_containing"/>
</dbReference>
<evidence type="ECO:0000256" key="3">
    <source>
        <dbReference type="PIRSR" id="PIRSR640198-2"/>
    </source>
</evidence>
<evidence type="ECO:0000313" key="5">
    <source>
        <dbReference type="EMBL" id="HIZ89792.1"/>
    </source>
</evidence>
<dbReference type="Pfam" id="PF21248">
    <property type="entry name" value="SoFic-like_C"/>
    <property type="match status" value="1"/>
</dbReference>
<evidence type="ECO:0000256" key="1">
    <source>
        <dbReference type="PIRSR" id="PIRSR038925-1"/>
    </source>
</evidence>
<dbReference type="AlphaFoldDB" id="A0A9D2GUV2"/>
<evidence type="ECO:0000313" key="6">
    <source>
        <dbReference type="Proteomes" id="UP000824176"/>
    </source>
</evidence>
<dbReference type="Gene3D" id="1.10.3290.10">
    <property type="entry name" value="Fido-like domain"/>
    <property type="match status" value="1"/>
</dbReference>
<dbReference type="PANTHER" id="PTHR13504:SF35">
    <property type="entry name" value="PROTEIN ADENYLYLTRANSFERASE SOFIC"/>
    <property type="match status" value="1"/>
</dbReference>
<dbReference type="Pfam" id="PF02661">
    <property type="entry name" value="Fic"/>
    <property type="match status" value="1"/>
</dbReference>
<dbReference type="InterPro" id="IPR026287">
    <property type="entry name" value="SoFic-like"/>
</dbReference>
<feature type="binding site" evidence="3">
    <location>
        <begin position="191"/>
        <end position="198"/>
    </location>
    <ligand>
        <name>ATP</name>
        <dbReference type="ChEBI" id="CHEBI:30616"/>
    </ligand>
</feature>
<dbReference type="PANTHER" id="PTHR13504">
    <property type="entry name" value="FIDO DOMAIN-CONTAINING PROTEIN DDB_G0283145"/>
    <property type="match status" value="1"/>
</dbReference>
<dbReference type="InterPro" id="IPR003812">
    <property type="entry name" value="Fido"/>
</dbReference>
<dbReference type="InterPro" id="IPR036597">
    <property type="entry name" value="Fido-like_dom_sf"/>
</dbReference>
<gene>
    <name evidence="5" type="ORF">H9804_07590</name>
</gene>
<protein>
    <submittedName>
        <fullName evidence="5">Fic family protein</fullName>
    </submittedName>
</protein>
<evidence type="ECO:0000259" key="4">
    <source>
        <dbReference type="PROSITE" id="PS51459"/>
    </source>
</evidence>
<dbReference type="PROSITE" id="PS51459">
    <property type="entry name" value="FIDO"/>
    <property type="match status" value="1"/>
</dbReference>
<dbReference type="Pfam" id="PF13784">
    <property type="entry name" value="Fic_N"/>
    <property type="match status" value="1"/>
</dbReference>
<sequence length="353" mass="40791">MDKIKILDNMETIAILKKVNTANRKLAELKGILKTIPNERILINFIFIQEAKDSSAVENIITTHDELYKQFIFDEPINTAAKEVENYVDALYAGYNIIKDTGLLTVNGICKIQSILEGNNAGIRNQAGTKLINLSTGKIIYEPPQTKQEIEILLADLENFINNDDLYPELDTLIKMAIIHYQFEKIHPFFDGNGRTGRIINVLYLTLKNLLDNPILYLSKYIIDNKQEYYSHIENVTETGSYEQYILFMLDAVYETSCSTINIVENITKAMKNVKHKIRDDLKLNYYSQELINALFYMPYTKISFIEKHLNITRKTAAKYLNELCSCNILSKHKLGNHIYYINKELTDILTYK</sequence>
<feature type="binding site" evidence="1">
    <location>
        <position position="229"/>
    </location>
    <ligand>
        <name>ATP</name>
        <dbReference type="ChEBI" id="CHEBI:30616"/>
    </ligand>
</feature>
<reference evidence="5" key="2">
    <citation type="submission" date="2021-04" db="EMBL/GenBank/DDBJ databases">
        <authorList>
            <person name="Gilroy R."/>
        </authorList>
    </citation>
    <scope>NUCLEOTIDE SEQUENCE</scope>
    <source>
        <strain evidence="5">ChiW4-1371</strain>
    </source>
</reference>
<dbReference type="InterPro" id="IPR025758">
    <property type="entry name" value="Fic/DOC_N"/>
</dbReference>
<dbReference type="PIRSF" id="PIRSF038925">
    <property type="entry name" value="AMP-prot_trans"/>
    <property type="match status" value="1"/>
</dbReference>
<dbReference type="EMBL" id="DXAQ01000117">
    <property type="protein sequence ID" value="HIZ89792.1"/>
    <property type="molecule type" value="Genomic_DNA"/>
</dbReference>
<feature type="binding site" evidence="3">
    <location>
        <begin position="229"/>
        <end position="230"/>
    </location>
    <ligand>
        <name>ATP</name>
        <dbReference type="ChEBI" id="CHEBI:30616"/>
    </ligand>
</feature>
<feature type="domain" description="Fido" evidence="4">
    <location>
        <begin position="104"/>
        <end position="251"/>
    </location>
</feature>
<feature type="binding site" evidence="1">
    <location>
        <begin position="192"/>
        <end position="198"/>
    </location>
    <ligand>
        <name>ATP</name>
        <dbReference type="ChEBI" id="CHEBI:30616"/>
    </ligand>
</feature>
<proteinExistence type="predicted"/>
<feature type="binding site" evidence="1">
    <location>
        <position position="187"/>
    </location>
    <ligand>
        <name>ATP</name>
        <dbReference type="ChEBI" id="CHEBI:30616"/>
    </ligand>
</feature>
<organism evidence="5 6">
    <name type="scientific">Candidatus Mucispirillum faecigallinarum</name>
    <dbReference type="NCBI Taxonomy" id="2838699"/>
    <lineage>
        <taxon>Bacteria</taxon>
        <taxon>Pseudomonadati</taxon>
        <taxon>Deferribacterota</taxon>
        <taxon>Deferribacteres</taxon>
        <taxon>Deferribacterales</taxon>
        <taxon>Mucispirillaceae</taxon>
        <taxon>Mucispirillum</taxon>
    </lineage>
</organism>
<dbReference type="InterPro" id="IPR048770">
    <property type="entry name" value="SoFic-like_C"/>
</dbReference>
<reference evidence="5" key="1">
    <citation type="journal article" date="2021" name="PeerJ">
        <title>Extensive microbial diversity within the chicken gut microbiome revealed by metagenomics and culture.</title>
        <authorList>
            <person name="Gilroy R."/>
            <person name="Ravi A."/>
            <person name="Getino M."/>
            <person name="Pursley I."/>
            <person name="Horton D.L."/>
            <person name="Alikhan N.F."/>
            <person name="Baker D."/>
            <person name="Gharbi K."/>
            <person name="Hall N."/>
            <person name="Watson M."/>
            <person name="Adriaenssens E.M."/>
            <person name="Foster-Nyarko E."/>
            <person name="Jarju S."/>
            <person name="Secka A."/>
            <person name="Antonio M."/>
            <person name="Oren A."/>
            <person name="Chaudhuri R.R."/>
            <person name="La Ragione R."/>
            <person name="Hildebrand F."/>
            <person name="Pallen M.J."/>
        </authorList>
    </citation>
    <scope>NUCLEOTIDE SEQUENCE</scope>
    <source>
        <strain evidence="5">ChiW4-1371</strain>
    </source>
</reference>
<dbReference type="GO" id="GO:0005524">
    <property type="term" value="F:ATP binding"/>
    <property type="evidence" value="ECO:0007669"/>
    <property type="project" value="UniProtKB-KW"/>
</dbReference>
<evidence type="ECO:0000256" key="2">
    <source>
        <dbReference type="PIRSR" id="PIRSR640198-1"/>
    </source>
</evidence>
<keyword evidence="1" id="KW-0067">ATP-binding</keyword>